<proteinExistence type="predicted"/>
<sequence>MSKWLTWFSLEDWGILHMFMIAYGTATPLETRVTLMLVICRYELLLSHSLQCGEPAPSDYPIIRNYRRKCPLPTQLNPHPSRVFSEEMECSDLDKSMLPAVMSPGIGGTPAKSITGLTIASKSTLGQQISRSNSGTRALESIETPQLGWSGMRLHPQDPRSQQWMRILLLTNERPLKDPYQYEDALRLYERVCAGYQKPLEPIIQFLEHV</sequence>
<evidence type="ECO:0000313" key="2">
    <source>
        <dbReference type="Proteomes" id="UP000800200"/>
    </source>
</evidence>
<dbReference type="AlphaFoldDB" id="A0A6A6DT63"/>
<dbReference type="EMBL" id="ML994654">
    <property type="protein sequence ID" value="KAF2181160.1"/>
    <property type="molecule type" value="Genomic_DNA"/>
</dbReference>
<protein>
    <submittedName>
        <fullName evidence="1">Uncharacterized protein</fullName>
    </submittedName>
</protein>
<gene>
    <name evidence="1" type="ORF">K469DRAFT_692388</name>
</gene>
<evidence type="ECO:0000313" key="1">
    <source>
        <dbReference type="EMBL" id="KAF2181160.1"/>
    </source>
</evidence>
<dbReference type="OrthoDB" id="2394218at2759"/>
<accession>A0A6A6DT63</accession>
<reference evidence="1" key="1">
    <citation type="journal article" date="2020" name="Stud. Mycol.">
        <title>101 Dothideomycetes genomes: a test case for predicting lifestyles and emergence of pathogens.</title>
        <authorList>
            <person name="Haridas S."/>
            <person name="Albert R."/>
            <person name="Binder M."/>
            <person name="Bloem J."/>
            <person name="Labutti K."/>
            <person name="Salamov A."/>
            <person name="Andreopoulos B."/>
            <person name="Baker S."/>
            <person name="Barry K."/>
            <person name="Bills G."/>
            <person name="Bluhm B."/>
            <person name="Cannon C."/>
            <person name="Castanera R."/>
            <person name="Culley D."/>
            <person name="Daum C."/>
            <person name="Ezra D."/>
            <person name="Gonzalez J."/>
            <person name="Henrissat B."/>
            <person name="Kuo A."/>
            <person name="Liang C."/>
            <person name="Lipzen A."/>
            <person name="Lutzoni F."/>
            <person name="Magnuson J."/>
            <person name="Mondo S."/>
            <person name="Nolan M."/>
            <person name="Ohm R."/>
            <person name="Pangilinan J."/>
            <person name="Park H.-J."/>
            <person name="Ramirez L."/>
            <person name="Alfaro M."/>
            <person name="Sun H."/>
            <person name="Tritt A."/>
            <person name="Yoshinaga Y."/>
            <person name="Zwiers L.-H."/>
            <person name="Turgeon B."/>
            <person name="Goodwin S."/>
            <person name="Spatafora J."/>
            <person name="Crous P."/>
            <person name="Grigoriev I."/>
        </authorList>
    </citation>
    <scope>NUCLEOTIDE SEQUENCE</scope>
    <source>
        <strain evidence="1">CBS 207.26</strain>
    </source>
</reference>
<dbReference type="Proteomes" id="UP000800200">
    <property type="component" value="Unassembled WGS sequence"/>
</dbReference>
<organism evidence="1 2">
    <name type="scientific">Zopfia rhizophila CBS 207.26</name>
    <dbReference type="NCBI Taxonomy" id="1314779"/>
    <lineage>
        <taxon>Eukaryota</taxon>
        <taxon>Fungi</taxon>
        <taxon>Dikarya</taxon>
        <taxon>Ascomycota</taxon>
        <taxon>Pezizomycotina</taxon>
        <taxon>Dothideomycetes</taxon>
        <taxon>Dothideomycetes incertae sedis</taxon>
        <taxon>Zopfiaceae</taxon>
        <taxon>Zopfia</taxon>
    </lineage>
</organism>
<keyword evidence="2" id="KW-1185">Reference proteome</keyword>
<name>A0A6A6DT63_9PEZI</name>